<organism evidence="1 2">
    <name type="scientific">Arabis nemorensis</name>
    <dbReference type="NCBI Taxonomy" id="586526"/>
    <lineage>
        <taxon>Eukaryota</taxon>
        <taxon>Viridiplantae</taxon>
        <taxon>Streptophyta</taxon>
        <taxon>Embryophyta</taxon>
        <taxon>Tracheophyta</taxon>
        <taxon>Spermatophyta</taxon>
        <taxon>Magnoliopsida</taxon>
        <taxon>eudicotyledons</taxon>
        <taxon>Gunneridae</taxon>
        <taxon>Pentapetalae</taxon>
        <taxon>rosids</taxon>
        <taxon>malvids</taxon>
        <taxon>Brassicales</taxon>
        <taxon>Brassicaceae</taxon>
        <taxon>Arabideae</taxon>
        <taxon>Arabis</taxon>
    </lineage>
</organism>
<dbReference type="AlphaFoldDB" id="A0A565BHL5"/>
<sequence>MALRPYCSQDHQFLAQNGEVDGRALIIVDGMDERHARFWSKKCLEEKQLDQGMLCGIPLFPEQVLLNLPWVQDHVFDRNLRDGEAVREWLFRSVVSPPQQNLGQYHSIWQWPWRWNCSCSK</sequence>
<proteinExistence type="predicted"/>
<evidence type="ECO:0000313" key="2">
    <source>
        <dbReference type="Proteomes" id="UP000489600"/>
    </source>
</evidence>
<keyword evidence="2" id="KW-1185">Reference proteome</keyword>
<name>A0A565BHL5_9BRAS</name>
<protein>
    <submittedName>
        <fullName evidence="1">Uncharacterized protein</fullName>
    </submittedName>
</protein>
<gene>
    <name evidence="1" type="ORF">ANE_LOCUS11301</name>
</gene>
<dbReference type="EMBL" id="CABITT030000004">
    <property type="protein sequence ID" value="VVB00857.1"/>
    <property type="molecule type" value="Genomic_DNA"/>
</dbReference>
<dbReference type="Proteomes" id="UP000489600">
    <property type="component" value="Unassembled WGS sequence"/>
</dbReference>
<accession>A0A565BHL5</accession>
<comment type="caution">
    <text evidence="1">The sequence shown here is derived from an EMBL/GenBank/DDBJ whole genome shotgun (WGS) entry which is preliminary data.</text>
</comment>
<evidence type="ECO:0000313" key="1">
    <source>
        <dbReference type="EMBL" id="VVB00857.1"/>
    </source>
</evidence>
<reference evidence="1" key="1">
    <citation type="submission" date="2019-07" db="EMBL/GenBank/DDBJ databases">
        <authorList>
            <person name="Dittberner H."/>
        </authorList>
    </citation>
    <scope>NUCLEOTIDE SEQUENCE [LARGE SCALE GENOMIC DNA]</scope>
</reference>